<dbReference type="SMART" id="SM00028">
    <property type="entry name" value="TPR"/>
    <property type="match status" value="3"/>
</dbReference>
<sequence length="702" mass="78670">MDNLQDIESFLNNVNKISELVQKLNSSDTDIQQKAMEEADRYTAALDEPCKTNVTFNHTTVNKAPSLQTYNKDIMQNQSPDSFMKTMEKDAEDRKKRRMEKEMKARDFKDRGNQAFAQEDYKSAVKYYSEGLAELKDMQVLYTNRAQAYIKLSKYKEAISDCEWALKCNEKCTKAYLHMGKAYQALKNYNESRNCFERIVEIEPTKKNMIKEYLLQLDLDEKRDIQENRAQQDFNMGKEKAIAVPQLLEKLSRPGLGPVYYCGALKCLTHTVTSSTAQTLFRLNNGFSIINDNDTVKSCLLNGQPDLFSQELCVSVLKLWQGICLKNYENQKTLMTCPLFRESIAECLLSGDVAVQKECLTLLHVYSQTACGRQLAVDNLDVQMLAKNLMACFSKPEHLQEDAAVNILENFASEKKFCFKLRSGLTEAVTSPFIKILSFINKCHQPVLPALLSAVSCLARDEIIRHKLSHDSDCWKAFLVAIKECQLFESKDILYPLLGLMINLSALPSAALKEHAASICGSCLDMLTDTDGGVVTRATGVLSCVLPQSSEAVQCAVERGVVRNMLRLLKGTGQSATKYAIRTLTVCTAANQLAREELVKADKRLSTLRHLLVSDCDEVVSGNAALCMAHCLELDGVAGNLLGTDSVLLLLRHAADDSKKTTVQQNAAIALAKLCRYEPRHMHKLRELHGLEILHSCAKLLT</sequence>
<dbReference type="GO" id="GO:0005737">
    <property type="term" value="C:cytoplasm"/>
    <property type="evidence" value="ECO:0007669"/>
    <property type="project" value="TreeGrafter"/>
</dbReference>
<evidence type="ECO:0008006" key="4">
    <source>
        <dbReference type="Google" id="ProtNLM"/>
    </source>
</evidence>
<reference evidence="3" key="1">
    <citation type="submission" date="2024-04" db="EMBL/GenBank/DDBJ databases">
        <title>Salinicola lusitanus LLJ914,a marine bacterium isolated from the Okinawa Trough.</title>
        <authorList>
            <person name="Li J."/>
        </authorList>
    </citation>
    <scope>NUCLEOTIDE SEQUENCE [LARGE SCALE GENOMIC DNA]</scope>
</reference>
<dbReference type="InterPro" id="IPR016024">
    <property type="entry name" value="ARM-type_fold"/>
</dbReference>
<dbReference type="PANTHER" id="PTHR46540">
    <property type="entry name" value="TETRATRICOPEPTIDE REPEAT PROTEIN 12"/>
    <property type="match status" value="1"/>
</dbReference>
<proteinExistence type="predicted"/>
<dbReference type="Gene3D" id="1.25.40.10">
    <property type="entry name" value="Tetratricopeptide repeat domain"/>
    <property type="match status" value="1"/>
</dbReference>
<organism evidence="2 3">
    <name type="scientific">Mugilogobius chulae</name>
    <name type="common">yellowstripe goby</name>
    <dbReference type="NCBI Taxonomy" id="88201"/>
    <lineage>
        <taxon>Eukaryota</taxon>
        <taxon>Metazoa</taxon>
        <taxon>Chordata</taxon>
        <taxon>Craniata</taxon>
        <taxon>Vertebrata</taxon>
        <taxon>Euteleostomi</taxon>
        <taxon>Actinopterygii</taxon>
        <taxon>Neopterygii</taxon>
        <taxon>Teleostei</taxon>
        <taxon>Neoteleostei</taxon>
        <taxon>Acanthomorphata</taxon>
        <taxon>Gobiaria</taxon>
        <taxon>Gobiiformes</taxon>
        <taxon>Gobioidei</taxon>
        <taxon>Gobiidae</taxon>
        <taxon>Gobionellinae</taxon>
        <taxon>Mugilogobius</taxon>
    </lineage>
</organism>
<dbReference type="InterPro" id="IPR011989">
    <property type="entry name" value="ARM-like"/>
</dbReference>
<name>A0AAW0MZK2_9GOBI</name>
<dbReference type="GO" id="GO:0005813">
    <property type="term" value="C:centrosome"/>
    <property type="evidence" value="ECO:0007669"/>
    <property type="project" value="TreeGrafter"/>
</dbReference>
<dbReference type="Pfam" id="PF13181">
    <property type="entry name" value="TPR_8"/>
    <property type="match status" value="2"/>
</dbReference>
<evidence type="ECO:0000313" key="3">
    <source>
        <dbReference type="Proteomes" id="UP001460270"/>
    </source>
</evidence>
<dbReference type="Proteomes" id="UP001460270">
    <property type="component" value="Unassembled WGS sequence"/>
</dbReference>
<keyword evidence="1" id="KW-0802">TPR repeat</keyword>
<dbReference type="Gene3D" id="1.25.10.10">
    <property type="entry name" value="Leucine-rich Repeat Variant"/>
    <property type="match status" value="1"/>
</dbReference>
<gene>
    <name evidence="2" type="ORF">WMY93_028731</name>
</gene>
<protein>
    <recommendedName>
        <fullName evidence="4">Tetratricopeptide repeat domain 12</fullName>
    </recommendedName>
</protein>
<dbReference type="InterPro" id="IPR043195">
    <property type="entry name" value="TTC12"/>
</dbReference>
<dbReference type="SUPFAM" id="SSF48371">
    <property type="entry name" value="ARM repeat"/>
    <property type="match status" value="1"/>
</dbReference>
<feature type="repeat" description="TPR" evidence="1">
    <location>
        <begin position="173"/>
        <end position="206"/>
    </location>
</feature>
<dbReference type="SUPFAM" id="SSF48452">
    <property type="entry name" value="TPR-like"/>
    <property type="match status" value="1"/>
</dbReference>
<dbReference type="EMBL" id="JBBPFD010000021">
    <property type="protein sequence ID" value="KAK7882557.1"/>
    <property type="molecule type" value="Genomic_DNA"/>
</dbReference>
<dbReference type="InterPro" id="IPR011990">
    <property type="entry name" value="TPR-like_helical_dom_sf"/>
</dbReference>
<evidence type="ECO:0000256" key="1">
    <source>
        <dbReference type="PROSITE-ProRule" id="PRU00339"/>
    </source>
</evidence>
<dbReference type="PANTHER" id="PTHR46540:SF1">
    <property type="entry name" value="TETRATRICOPEPTIDE REPEAT PROTEIN 12"/>
    <property type="match status" value="1"/>
</dbReference>
<dbReference type="PROSITE" id="PS50005">
    <property type="entry name" value="TPR"/>
    <property type="match status" value="1"/>
</dbReference>
<evidence type="ECO:0000313" key="2">
    <source>
        <dbReference type="EMBL" id="KAK7882557.1"/>
    </source>
</evidence>
<accession>A0AAW0MZK2</accession>
<keyword evidence="3" id="KW-1185">Reference proteome</keyword>
<dbReference type="GO" id="GO:0007288">
    <property type="term" value="P:sperm axoneme assembly"/>
    <property type="evidence" value="ECO:0007669"/>
    <property type="project" value="TreeGrafter"/>
</dbReference>
<dbReference type="GO" id="GO:0070286">
    <property type="term" value="P:axonemal dynein complex assembly"/>
    <property type="evidence" value="ECO:0007669"/>
    <property type="project" value="TreeGrafter"/>
</dbReference>
<dbReference type="AlphaFoldDB" id="A0AAW0MZK2"/>
<comment type="caution">
    <text evidence="2">The sequence shown here is derived from an EMBL/GenBank/DDBJ whole genome shotgun (WGS) entry which is preliminary data.</text>
</comment>
<dbReference type="InterPro" id="IPR019734">
    <property type="entry name" value="TPR_rpt"/>
</dbReference>